<gene>
    <name evidence="5" type="ORF">ABID43_004581</name>
</gene>
<dbReference type="EMBL" id="JBEPMM010000021">
    <property type="protein sequence ID" value="MET3695016.1"/>
    <property type="molecule type" value="Genomic_DNA"/>
</dbReference>
<proteinExistence type="inferred from homology"/>
<dbReference type="InterPro" id="IPR006119">
    <property type="entry name" value="Resolv_N"/>
</dbReference>
<dbReference type="PANTHER" id="PTHR30461:SF2">
    <property type="entry name" value="SERINE RECOMBINASE PINE-RELATED"/>
    <property type="match status" value="1"/>
</dbReference>
<keyword evidence="6" id="KW-1185">Reference proteome</keyword>
<sequence>MLLGYMRVSKTDGSQTTDLQRDALLAAGVEADRFYEDHASGKRDSRPGLDACLKALREGDTLAIWKLDRLGRDLRHLVNTVHDLTKRGIGLKVLTGQGANIDTTTANGRLVFGIFAALAEFERELIIERTKAGLASARARGRNGGRKPKMTSAKLRLAQAAMGQPETKVANLCAELGITRQTLYRHVDPKGQIRADGMKLLTGKSS</sequence>
<dbReference type="PROSITE" id="PS51736">
    <property type="entry name" value="RECOMBINASES_3"/>
    <property type="match status" value="1"/>
</dbReference>
<comment type="caution">
    <text evidence="5">The sequence shown here is derived from an EMBL/GenBank/DDBJ whole genome shotgun (WGS) entry which is preliminary data.</text>
</comment>
<feature type="domain" description="Resolvase/invertase-type recombinase catalytic" evidence="4">
    <location>
        <begin position="1"/>
        <end position="141"/>
    </location>
</feature>
<reference evidence="5 6" key="1">
    <citation type="submission" date="2024-06" db="EMBL/GenBank/DDBJ databases">
        <title>Genomic Encyclopedia of Type Strains, Phase IV (KMG-IV): sequencing the most valuable type-strain genomes for metagenomic binning, comparative biology and taxonomic classification.</title>
        <authorList>
            <person name="Goeker M."/>
        </authorList>
    </citation>
    <scope>NUCLEOTIDE SEQUENCE [LARGE SCALE GENOMIC DNA]</scope>
    <source>
        <strain evidence="5 6">DSM 21331</strain>
    </source>
</reference>
<keyword evidence="3" id="KW-0233">DNA recombination</keyword>
<evidence type="ECO:0000256" key="3">
    <source>
        <dbReference type="ARBA" id="ARBA00023172"/>
    </source>
</evidence>
<comment type="similarity">
    <text evidence="1">Belongs to the site-specific recombinase resolvase family.</text>
</comment>
<dbReference type="Pfam" id="PF00239">
    <property type="entry name" value="Resolvase"/>
    <property type="match status" value="1"/>
</dbReference>
<dbReference type="InterPro" id="IPR050639">
    <property type="entry name" value="SSR_resolvase"/>
</dbReference>
<dbReference type="InterPro" id="IPR009057">
    <property type="entry name" value="Homeodomain-like_sf"/>
</dbReference>
<dbReference type="Gene3D" id="3.40.50.1390">
    <property type="entry name" value="Resolvase, N-terminal catalytic domain"/>
    <property type="match status" value="1"/>
</dbReference>
<name>A0ABV2LAY6_9HYPH</name>
<dbReference type="CDD" id="cd00569">
    <property type="entry name" value="HTH_Hin_like"/>
    <property type="match status" value="1"/>
</dbReference>
<dbReference type="Proteomes" id="UP001549145">
    <property type="component" value="Unassembled WGS sequence"/>
</dbReference>
<dbReference type="CDD" id="cd03768">
    <property type="entry name" value="SR_ResInv"/>
    <property type="match status" value="1"/>
</dbReference>
<evidence type="ECO:0000256" key="1">
    <source>
        <dbReference type="ARBA" id="ARBA00009913"/>
    </source>
</evidence>
<dbReference type="InterPro" id="IPR036162">
    <property type="entry name" value="Resolvase-like_N_sf"/>
</dbReference>
<dbReference type="SMART" id="SM00857">
    <property type="entry name" value="Resolvase"/>
    <property type="match status" value="1"/>
</dbReference>
<accession>A0ABV2LAY6</accession>
<organism evidence="5 6">
    <name type="scientific">Methylobacterium goesingense</name>
    <dbReference type="NCBI Taxonomy" id="243690"/>
    <lineage>
        <taxon>Bacteria</taxon>
        <taxon>Pseudomonadati</taxon>
        <taxon>Pseudomonadota</taxon>
        <taxon>Alphaproteobacteria</taxon>
        <taxon>Hyphomicrobiales</taxon>
        <taxon>Methylobacteriaceae</taxon>
        <taxon>Methylobacterium</taxon>
    </lineage>
</organism>
<dbReference type="SUPFAM" id="SSF53041">
    <property type="entry name" value="Resolvase-like"/>
    <property type="match status" value="1"/>
</dbReference>
<evidence type="ECO:0000259" key="4">
    <source>
        <dbReference type="PROSITE" id="PS51736"/>
    </source>
</evidence>
<dbReference type="PANTHER" id="PTHR30461">
    <property type="entry name" value="DNA-INVERTASE FROM LAMBDOID PROPHAGE"/>
    <property type="match status" value="1"/>
</dbReference>
<evidence type="ECO:0000313" key="6">
    <source>
        <dbReference type="Proteomes" id="UP001549145"/>
    </source>
</evidence>
<evidence type="ECO:0000313" key="5">
    <source>
        <dbReference type="EMBL" id="MET3695016.1"/>
    </source>
</evidence>
<dbReference type="SUPFAM" id="SSF46689">
    <property type="entry name" value="Homeodomain-like"/>
    <property type="match status" value="1"/>
</dbReference>
<evidence type="ECO:0000256" key="2">
    <source>
        <dbReference type="ARBA" id="ARBA00023125"/>
    </source>
</evidence>
<dbReference type="RefSeq" id="WP_238280656.1">
    <property type="nucleotide sequence ID" value="NZ_BPQL01000094.1"/>
</dbReference>
<keyword evidence="2" id="KW-0238">DNA-binding</keyword>
<protein>
    <submittedName>
        <fullName evidence="5">DNA invertase Pin-like site-specific DNA recombinase</fullName>
    </submittedName>
</protein>